<dbReference type="AlphaFoldDB" id="A0A0M0JNZ9"/>
<comment type="caution">
    <text evidence="1">The sequence shown here is derived from an EMBL/GenBank/DDBJ whole genome shotgun (WGS) entry which is preliminary data.</text>
</comment>
<evidence type="ECO:0000313" key="1">
    <source>
        <dbReference type="EMBL" id="KOO28220.1"/>
    </source>
</evidence>
<protein>
    <submittedName>
        <fullName evidence="1">Uncharacterized protein</fullName>
    </submittedName>
</protein>
<proteinExistence type="predicted"/>
<evidence type="ECO:0000313" key="2">
    <source>
        <dbReference type="Proteomes" id="UP000037460"/>
    </source>
</evidence>
<organism evidence="1 2">
    <name type="scientific">Chrysochromulina tobinii</name>
    <dbReference type="NCBI Taxonomy" id="1460289"/>
    <lineage>
        <taxon>Eukaryota</taxon>
        <taxon>Haptista</taxon>
        <taxon>Haptophyta</taxon>
        <taxon>Prymnesiophyceae</taxon>
        <taxon>Prymnesiales</taxon>
        <taxon>Chrysochromulinaceae</taxon>
        <taxon>Chrysochromulina</taxon>
    </lineage>
</organism>
<name>A0A0M0JNZ9_9EUKA</name>
<reference evidence="2" key="1">
    <citation type="journal article" date="2015" name="PLoS Genet.">
        <title>Genome Sequence and Transcriptome Analyses of Chrysochromulina tobin: Metabolic Tools for Enhanced Algal Fitness in the Prominent Order Prymnesiales (Haptophyceae).</title>
        <authorList>
            <person name="Hovde B.T."/>
            <person name="Deodato C.R."/>
            <person name="Hunsperger H.M."/>
            <person name="Ryken S.A."/>
            <person name="Yost W."/>
            <person name="Jha R.K."/>
            <person name="Patterson J."/>
            <person name="Monnat R.J. Jr."/>
            <person name="Barlow S.B."/>
            <person name="Starkenburg S.R."/>
            <person name="Cattolico R.A."/>
        </authorList>
    </citation>
    <scope>NUCLEOTIDE SEQUENCE</scope>
    <source>
        <strain evidence="2">CCMP291</strain>
    </source>
</reference>
<dbReference type="EMBL" id="JWZX01002601">
    <property type="protein sequence ID" value="KOO28220.1"/>
    <property type="molecule type" value="Genomic_DNA"/>
</dbReference>
<accession>A0A0M0JNZ9</accession>
<dbReference type="Proteomes" id="UP000037460">
    <property type="component" value="Unassembled WGS sequence"/>
</dbReference>
<sequence>MRLVSGKEDDVQKLIQSSFVQQYLYDVAVIQGDVTELKYLAASDLVDIVKDANESDCVVDTAEYAEDGNENIITCLEYLLEAGCDVNRRGGGDGRAARAYRTTG</sequence>
<gene>
    <name evidence="1" type="ORF">Ctob_014285</name>
</gene>
<keyword evidence="2" id="KW-1185">Reference proteome</keyword>